<dbReference type="SMART" id="SM00829">
    <property type="entry name" value="PKS_ER"/>
    <property type="match status" value="1"/>
</dbReference>
<dbReference type="Pfam" id="PF00107">
    <property type="entry name" value="ADH_zinc_N"/>
    <property type="match status" value="1"/>
</dbReference>
<dbReference type="Gene3D" id="3.40.50.720">
    <property type="entry name" value="NAD(P)-binding Rossmann-like Domain"/>
    <property type="match status" value="1"/>
</dbReference>
<keyword evidence="1" id="KW-0521">NADP</keyword>
<dbReference type="Pfam" id="PF08240">
    <property type="entry name" value="ADH_N"/>
    <property type="match status" value="1"/>
</dbReference>
<evidence type="ECO:0000313" key="4">
    <source>
        <dbReference type="EMBL" id="GEN08736.1"/>
    </source>
</evidence>
<comment type="caution">
    <text evidence="4">The sequence shown here is derived from an EMBL/GenBank/DDBJ whole genome shotgun (WGS) entry which is preliminary data.</text>
</comment>
<evidence type="ECO:0000313" key="7">
    <source>
        <dbReference type="Proteomes" id="UP000321514"/>
    </source>
</evidence>
<feature type="domain" description="Enoyl reductase (ER)" evidence="3">
    <location>
        <begin position="20"/>
        <end position="334"/>
    </location>
</feature>
<dbReference type="RefSeq" id="WP_174816724.1">
    <property type="nucleotide sequence ID" value="NZ_BJXR01000030.1"/>
</dbReference>
<dbReference type="Gene3D" id="3.90.180.10">
    <property type="entry name" value="Medium-chain alcohol dehydrogenases, catalytic domain"/>
    <property type="match status" value="1"/>
</dbReference>
<dbReference type="InterPro" id="IPR036291">
    <property type="entry name" value="NAD(P)-bd_dom_sf"/>
</dbReference>
<proteinExistence type="predicted"/>
<keyword evidence="6" id="KW-1185">Reference proteome</keyword>
<accession>A0A511T3J3</accession>
<dbReference type="CDD" id="cd08291">
    <property type="entry name" value="ETR_like_1"/>
    <property type="match status" value="1"/>
</dbReference>
<dbReference type="Proteomes" id="UP000183760">
    <property type="component" value="Unassembled WGS sequence"/>
</dbReference>
<dbReference type="PANTHER" id="PTHR48106:SF18">
    <property type="entry name" value="QUINONE OXIDOREDUCTASE PIG3"/>
    <property type="match status" value="1"/>
</dbReference>
<dbReference type="InterPro" id="IPR013154">
    <property type="entry name" value="ADH-like_N"/>
</dbReference>
<sequence>MRTPPVPVAMRALVLHAYDGRPESLQVQTRAVPRPTAGQVLVRMAASPINPADLQFVRGQYGVRNALPVVPGFEGSGTVVSAGSLAGQLLVGRRVACVAPVGGDGLWAEYAVVPLQQCIPLRAHISVEQGASLFVNPFTAWVLMERAKEGGHVALAQTGAASSVGRMLGSLARRRNVAMVHVVRRKEQVELLRGLGVEHVLSSDEPEFQERLRLMCHELKVTLAFDAVAGRLTGQLLSALPEGGHVTVYGALSEQECRFDPGDVIFGRKTVDGFALSEWARRGFGREQLKALMGVPALVGRELETPVRARLPLESAGEAVKIASADMTSGKVLFMPAQGSLT</sequence>
<dbReference type="SUPFAM" id="SSF50129">
    <property type="entry name" value="GroES-like"/>
    <property type="match status" value="1"/>
</dbReference>
<evidence type="ECO:0000256" key="1">
    <source>
        <dbReference type="ARBA" id="ARBA00022857"/>
    </source>
</evidence>
<evidence type="ECO:0000256" key="2">
    <source>
        <dbReference type="ARBA" id="ARBA00023002"/>
    </source>
</evidence>
<dbReference type="InterPro" id="IPR011032">
    <property type="entry name" value="GroES-like_sf"/>
</dbReference>
<name>A0A511T3J3_MYXFU</name>
<keyword evidence="2" id="KW-0560">Oxidoreductase</keyword>
<dbReference type="SUPFAM" id="SSF51735">
    <property type="entry name" value="NAD(P)-binding Rossmann-fold domains"/>
    <property type="match status" value="1"/>
</dbReference>
<dbReference type="GO" id="GO:0070402">
    <property type="term" value="F:NADPH binding"/>
    <property type="evidence" value="ECO:0007669"/>
    <property type="project" value="TreeGrafter"/>
</dbReference>
<dbReference type="EMBL" id="BJXR01000030">
    <property type="protein sequence ID" value="GEN08736.1"/>
    <property type="molecule type" value="Genomic_DNA"/>
</dbReference>
<dbReference type="PANTHER" id="PTHR48106">
    <property type="entry name" value="QUINONE OXIDOREDUCTASE PIG3-RELATED"/>
    <property type="match status" value="1"/>
</dbReference>
<dbReference type="EMBL" id="FOIB01000008">
    <property type="protein sequence ID" value="SEU29683.1"/>
    <property type="molecule type" value="Genomic_DNA"/>
</dbReference>
<dbReference type="InterPro" id="IPR020843">
    <property type="entry name" value="ER"/>
</dbReference>
<evidence type="ECO:0000313" key="5">
    <source>
        <dbReference type="EMBL" id="SEU29683.1"/>
    </source>
</evidence>
<dbReference type="Proteomes" id="UP000321514">
    <property type="component" value="Unassembled WGS sequence"/>
</dbReference>
<dbReference type="GO" id="GO:0016651">
    <property type="term" value="F:oxidoreductase activity, acting on NAD(P)H"/>
    <property type="evidence" value="ECO:0007669"/>
    <property type="project" value="TreeGrafter"/>
</dbReference>
<dbReference type="AlphaFoldDB" id="A0A511T3J3"/>
<dbReference type="InterPro" id="IPR013149">
    <property type="entry name" value="ADH-like_C"/>
</dbReference>
<gene>
    <name evidence="4" type="primary">adhP_2</name>
    <name evidence="4" type="ORF">MFU01_37730</name>
    <name evidence="5" type="ORF">SAMN05443572_108223</name>
</gene>
<evidence type="ECO:0000259" key="3">
    <source>
        <dbReference type="SMART" id="SM00829"/>
    </source>
</evidence>
<protein>
    <submittedName>
        <fullName evidence="4">Alcohol dehydrogenase</fullName>
    </submittedName>
    <submittedName>
        <fullName evidence="5">NADPH:quinone reductase</fullName>
    </submittedName>
</protein>
<dbReference type="STRING" id="1334629.MFUL124B02_15955"/>
<evidence type="ECO:0000313" key="6">
    <source>
        <dbReference type="Proteomes" id="UP000183760"/>
    </source>
</evidence>
<reference evidence="4 7" key="2">
    <citation type="submission" date="2019-07" db="EMBL/GenBank/DDBJ databases">
        <title>Whole genome shotgun sequence of Myxococcus fulvus NBRC 100333.</title>
        <authorList>
            <person name="Hosoyama A."/>
            <person name="Uohara A."/>
            <person name="Ohji S."/>
            <person name="Ichikawa N."/>
        </authorList>
    </citation>
    <scope>NUCLEOTIDE SEQUENCE [LARGE SCALE GENOMIC DNA]</scope>
    <source>
        <strain evidence="4 7">NBRC 100333</strain>
    </source>
</reference>
<organism evidence="4 7">
    <name type="scientific">Myxococcus fulvus</name>
    <dbReference type="NCBI Taxonomy" id="33"/>
    <lineage>
        <taxon>Bacteria</taxon>
        <taxon>Pseudomonadati</taxon>
        <taxon>Myxococcota</taxon>
        <taxon>Myxococcia</taxon>
        <taxon>Myxococcales</taxon>
        <taxon>Cystobacterineae</taxon>
        <taxon>Myxococcaceae</taxon>
        <taxon>Myxococcus</taxon>
    </lineage>
</organism>
<reference evidence="5 6" key="1">
    <citation type="submission" date="2016-10" db="EMBL/GenBank/DDBJ databases">
        <authorList>
            <person name="Varghese N."/>
            <person name="Submissions S."/>
        </authorList>
    </citation>
    <scope>NUCLEOTIDE SEQUENCE [LARGE SCALE GENOMIC DNA]</scope>
    <source>
        <strain evidence="5 6">DSM 16525</strain>
    </source>
</reference>